<dbReference type="InterPro" id="IPR055348">
    <property type="entry name" value="DctQ"/>
</dbReference>
<evidence type="ECO:0000256" key="2">
    <source>
        <dbReference type="ARBA" id="ARBA00022448"/>
    </source>
</evidence>
<evidence type="ECO:0000256" key="4">
    <source>
        <dbReference type="ARBA" id="ARBA00022519"/>
    </source>
</evidence>
<dbReference type="EMBL" id="JADGII010000008">
    <property type="protein sequence ID" value="MBF0636817.1"/>
    <property type="molecule type" value="Genomic_DNA"/>
</dbReference>
<evidence type="ECO:0000256" key="3">
    <source>
        <dbReference type="ARBA" id="ARBA00022475"/>
    </source>
</evidence>
<evidence type="ECO:0000313" key="11">
    <source>
        <dbReference type="EMBL" id="MBF0636817.1"/>
    </source>
</evidence>
<keyword evidence="5 9" id="KW-0812">Transmembrane</keyword>
<evidence type="ECO:0000256" key="9">
    <source>
        <dbReference type="SAM" id="Phobius"/>
    </source>
</evidence>
<feature type="transmembrane region" description="Helical" evidence="9">
    <location>
        <begin position="21"/>
        <end position="43"/>
    </location>
</feature>
<evidence type="ECO:0000256" key="1">
    <source>
        <dbReference type="ARBA" id="ARBA00004429"/>
    </source>
</evidence>
<sequence length="176" mass="19329">MQTLKSLITGIEWLISWSGRVVSWLALLLVLVVVYDVFTRYVLSASSVAVQELEWHLFALMFLIAAGVTLQKDKHVRVDVLYSRFSAKQKAVVNIAGGLLFLLPFSVMLITASWPFVVNSFLIMESSPDPGGLPYRFLLKAAIPAGFILLLLQGVASILRSVLVLAGNPLKPDSDV</sequence>
<dbReference type="PANTHER" id="PTHR35011:SF4">
    <property type="entry name" value="SLL1102 PROTEIN"/>
    <property type="match status" value="1"/>
</dbReference>
<comment type="subcellular location">
    <subcellularLocation>
        <location evidence="1">Cell inner membrane</location>
        <topology evidence="1">Multi-pass membrane protein</topology>
    </subcellularLocation>
</comment>
<dbReference type="InterPro" id="IPR007387">
    <property type="entry name" value="TRAP_DctQ"/>
</dbReference>
<dbReference type="Proteomes" id="UP000619838">
    <property type="component" value="Unassembled WGS sequence"/>
</dbReference>
<keyword evidence="3" id="KW-1003">Cell membrane</keyword>
<evidence type="ECO:0000256" key="5">
    <source>
        <dbReference type="ARBA" id="ARBA00022692"/>
    </source>
</evidence>
<feature type="transmembrane region" description="Helical" evidence="9">
    <location>
        <begin position="91"/>
        <end position="117"/>
    </location>
</feature>
<keyword evidence="7 9" id="KW-0472">Membrane</keyword>
<dbReference type="PANTHER" id="PTHR35011">
    <property type="entry name" value="2,3-DIKETO-L-GULONATE TRAP TRANSPORTER SMALL PERMEASE PROTEIN YIAM"/>
    <property type="match status" value="1"/>
</dbReference>
<comment type="similarity">
    <text evidence="8">Belongs to the TRAP transporter small permease family.</text>
</comment>
<dbReference type="RefSeq" id="WP_114607360.1">
    <property type="nucleotide sequence ID" value="NZ_JABVZQ010000009.1"/>
</dbReference>
<accession>A0ABR9XSG2</accession>
<evidence type="ECO:0000256" key="7">
    <source>
        <dbReference type="ARBA" id="ARBA00023136"/>
    </source>
</evidence>
<evidence type="ECO:0000256" key="8">
    <source>
        <dbReference type="ARBA" id="ARBA00038436"/>
    </source>
</evidence>
<evidence type="ECO:0000313" key="12">
    <source>
        <dbReference type="Proteomes" id="UP000619838"/>
    </source>
</evidence>
<keyword evidence="12" id="KW-1185">Reference proteome</keyword>
<keyword evidence="6 9" id="KW-1133">Transmembrane helix</keyword>
<keyword evidence="2" id="KW-0813">Transport</keyword>
<gene>
    <name evidence="11" type="ORF">INT08_06465</name>
</gene>
<organism evidence="11 12">
    <name type="scientific">Prosthecochloris ethylica</name>
    <dbReference type="NCBI Taxonomy" id="2743976"/>
    <lineage>
        <taxon>Bacteria</taxon>
        <taxon>Pseudomonadati</taxon>
        <taxon>Chlorobiota</taxon>
        <taxon>Chlorobiia</taxon>
        <taxon>Chlorobiales</taxon>
        <taxon>Chlorobiaceae</taxon>
        <taxon>Prosthecochloris</taxon>
    </lineage>
</organism>
<comment type="caution">
    <text evidence="11">The sequence shown here is derived from an EMBL/GenBank/DDBJ whole genome shotgun (WGS) entry which is preliminary data.</text>
</comment>
<feature type="transmembrane region" description="Helical" evidence="9">
    <location>
        <begin position="137"/>
        <end position="159"/>
    </location>
</feature>
<evidence type="ECO:0000256" key="6">
    <source>
        <dbReference type="ARBA" id="ARBA00022989"/>
    </source>
</evidence>
<name>A0ABR9XSG2_9CHLB</name>
<feature type="transmembrane region" description="Helical" evidence="9">
    <location>
        <begin position="55"/>
        <end position="70"/>
    </location>
</feature>
<keyword evidence="4" id="KW-0997">Cell inner membrane</keyword>
<proteinExistence type="inferred from homology"/>
<protein>
    <submittedName>
        <fullName evidence="11">TRAP transporter small permease subunit</fullName>
    </submittedName>
</protein>
<feature type="domain" description="Tripartite ATP-independent periplasmic transporters DctQ component" evidence="10">
    <location>
        <begin position="29"/>
        <end position="162"/>
    </location>
</feature>
<evidence type="ECO:0000259" key="10">
    <source>
        <dbReference type="Pfam" id="PF04290"/>
    </source>
</evidence>
<dbReference type="Pfam" id="PF04290">
    <property type="entry name" value="DctQ"/>
    <property type="match status" value="1"/>
</dbReference>
<reference evidence="11 12" key="1">
    <citation type="journal article" date="2020" name="Microorganisms">
        <title>Simultaneous Genome Sequencing of Prosthecochloris ethylica and Desulfuromonas acetoxidans within a Syntrophic Mixture Reveals Unique Pili and Protein Interactions.</title>
        <authorList>
            <person name="Kyndt J.A."/>
            <person name="Van Beeumen J.J."/>
            <person name="Meyer T.E."/>
        </authorList>
    </citation>
    <scope>NUCLEOTIDE SEQUENCE [LARGE SCALE GENOMIC DNA]</scope>
    <source>
        <strain evidence="11 12">N3</strain>
    </source>
</reference>